<name>A0A840PKQ9_9ACTN</name>
<dbReference type="Pfam" id="PF13625">
    <property type="entry name" value="Helicase_C_3"/>
    <property type="match status" value="1"/>
</dbReference>
<gene>
    <name evidence="4" type="ORF">HNP84_009269</name>
</gene>
<dbReference type="InterPro" id="IPR032830">
    <property type="entry name" value="XPB/Ssl2_N"/>
</dbReference>
<feature type="domain" description="Helicase XPB/Ssl2 N-terminal" evidence="3">
    <location>
        <begin position="510"/>
        <end position="632"/>
    </location>
</feature>
<protein>
    <recommendedName>
        <fullName evidence="6">Helicase XPB/Ssl2 N-terminal domain-containing protein</fullName>
    </recommendedName>
</protein>
<keyword evidence="5" id="KW-1185">Reference proteome</keyword>
<dbReference type="Pfam" id="PF13280">
    <property type="entry name" value="WYL"/>
    <property type="match status" value="1"/>
</dbReference>
<sequence length="796" mass="84678">MSAEFAEWLRGRDDGQLRALVSARPELITPVPAHLAGLAARASSPSAIGRALDRLDRFTLAAVEALAVLPPPTPVSELRALFRRALPDGDPSSSELESLLAEAVERLRTMALAYGPDDALEPAPGVREVLDAPAGLGPPAVEVFRHYAPERLDELIADISPGSPDSSGSSGDDPRARLAELLAAPETVDRLVAEVSPQARAALDELAWGPPTGRLPKARREVRVATAQSPIEQLLARALLGATGEETVALPREVALRLRGGRLHRDLSPTPPPLTGAERPQSLSDRTAAGQAFTFAGSVEELCERWSVDPPGVLRTGGLSVRDLKRTSQLLELPEWSAALVIEVAFAAGLIAAGGSADGEWLPTPAYDAWRVRATEDRWASLAATWLAMDRAPGLVGERDDRDRLRGALHPDLRRNAAPEVRATTLAVLAAAGPGLAPTPESVRARLAWEQPRRRGHHRDQLVEFTLREAEQIGLTGLGVLSAHGRALAAGDPAAAKLLAPLLPEPVDHVLLQADLTAVAPGPLTGELRRWLMLAADVESTGGATVYRFGEESVRRALDAGQGADELLAMLERHSAAPVPQPLRYLVSDVARRHGRVRVGTASAYIRCDDPAVLDQVLADRRAAPLRLRRLAPTVIASRSSRATLVDSLRAMGYAPVAESLDGDVIVSQLDARRTDVAPPARASAVVNALDDDVVAAAVRAMRAGDSAHLARLTPVKEPGGPVPRSPNTATIALLQEAIRQGTRVWIGYVDGQGNATSRILEPARMEGGYLTAYDETRAAVHRFALHRITGVSGLT</sequence>
<dbReference type="Proteomes" id="UP000578449">
    <property type="component" value="Unassembled WGS sequence"/>
</dbReference>
<evidence type="ECO:0000259" key="3">
    <source>
        <dbReference type="Pfam" id="PF13625"/>
    </source>
</evidence>
<evidence type="ECO:0008006" key="6">
    <source>
        <dbReference type="Google" id="ProtNLM"/>
    </source>
</evidence>
<dbReference type="RefSeq" id="WP_185056338.1">
    <property type="nucleotide sequence ID" value="NZ_BAABIX010000032.1"/>
</dbReference>
<proteinExistence type="predicted"/>
<evidence type="ECO:0000259" key="2">
    <source>
        <dbReference type="Pfam" id="PF13280"/>
    </source>
</evidence>
<dbReference type="InterPro" id="IPR026881">
    <property type="entry name" value="WYL_dom"/>
</dbReference>
<dbReference type="PROSITE" id="PS52050">
    <property type="entry name" value="WYL"/>
    <property type="match status" value="1"/>
</dbReference>
<feature type="region of interest" description="Disordered" evidence="1">
    <location>
        <begin position="261"/>
        <end position="282"/>
    </location>
</feature>
<feature type="domain" description="WYL" evidence="2">
    <location>
        <begin position="731"/>
        <end position="792"/>
    </location>
</feature>
<reference evidence="4 5" key="1">
    <citation type="submission" date="2020-08" db="EMBL/GenBank/DDBJ databases">
        <title>Genomic Encyclopedia of Type Strains, Phase IV (KMG-IV): sequencing the most valuable type-strain genomes for metagenomic binning, comparative biology and taxonomic classification.</title>
        <authorList>
            <person name="Goeker M."/>
        </authorList>
    </citation>
    <scope>NUCLEOTIDE SEQUENCE [LARGE SCALE GENOMIC DNA]</scope>
    <source>
        <strain evidence="4 5">DSM 45615</strain>
    </source>
</reference>
<evidence type="ECO:0000256" key="1">
    <source>
        <dbReference type="SAM" id="MobiDB-lite"/>
    </source>
</evidence>
<comment type="caution">
    <text evidence="4">The sequence shown here is derived from an EMBL/GenBank/DDBJ whole genome shotgun (WGS) entry which is preliminary data.</text>
</comment>
<accession>A0A840PKQ9</accession>
<evidence type="ECO:0000313" key="5">
    <source>
        <dbReference type="Proteomes" id="UP000578449"/>
    </source>
</evidence>
<organism evidence="4 5">
    <name type="scientific">Thermocatellispora tengchongensis</name>
    <dbReference type="NCBI Taxonomy" id="1073253"/>
    <lineage>
        <taxon>Bacteria</taxon>
        <taxon>Bacillati</taxon>
        <taxon>Actinomycetota</taxon>
        <taxon>Actinomycetes</taxon>
        <taxon>Streptosporangiales</taxon>
        <taxon>Streptosporangiaceae</taxon>
        <taxon>Thermocatellispora</taxon>
    </lineage>
</organism>
<dbReference type="EMBL" id="JACHGN010000030">
    <property type="protein sequence ID" value="MBB5139506.1"/>
    <property type="molecule type" value="Genomic_DNA"/>
</dbReference>
<dbReference type="AlphaFoldDB" id="A0A840PKQ9"/>
<evidence type="ECO:0000313" key="4">
    <source>
        <dbReference type="EMBL" id="MBB5139506.1"/>
    </source>
</evidence>